<keyword evidence="2 5" id="KW-0690">Ribosome biogenesis</keyword>
<evidence type="ECO:0000313" key="8">
    <source>
        <dbReference type="Proteomes" id="UP000216311"/>
    </source>
</evidence>
<evidence type="ECO:0000256" key="1">
    <source>
        <dbReference type="ARBA" id="ARBA00022490"/>
    </source>
</evidence>
<dbReference type="GO" id="GO:0016788">
    <property type="term" value="F:hydrolase activity, acting on ester bonds"/>
    <property type="evidence" value="ECO:0007669"/>
    <property type="project" value="UniProtKB-UniRule"/>
</dbReference>
<proteinExistence type="inferred from homology"/>
<keyword evidence="4 5" id="KW-0378">Hydrolase</keyword>
<dbReference type="SUPFAM" id="SSF53098">
    <property type="entry name" value="Ribonuclease H-like"/>
    <property type="match status" value="1"/>
</dbReference>
<dbReference type="InterPro" id="IPR012337">
    <property type="entry name" value="RNaseH-like_sf"/>
</dbReference>
<organism evidence="7 8">
    <name type="scientific">Enemella dayhoffiae</name>
    <dbReference type="NCBI Taxonomy" id="2016507"/>
    <lineage>
        <taxon>Bacteria</taxon>
        <taxon>Bacillati</taxon>
        <taxon>Actinomycetota</taxon>
        <taxon>Actinomycetes</taxon>
        <taxon>Propionibacteriales</taxon>
        <taxon>Propionibacteriaceae</taxon>
        <taxon>Enemella</taxon>
    </lineage>
</organism>
<keyword evidence="3 5" id="KW-0540">Nuclease</keyword>
<dbReference type="PANTHER" id="PTHR33317:SF4">
    <property type="entry name" value="POLYNUCLEOTIDYL TRANSFERASE, RIBONUCLEASE H-LIKE SUPERFAMILY PROTEIN"/>
    <property type="match status" value="1"/>
</dbReference>
<evidence type="ECO:0000256" key="3">
    <source>
        <dbReference type="ARBA" id="ARBA00022722"/>
    </source>
</evidence>
<evidence type="ECO:0000256" key="4">
    <source>
        <dbReference type="ARBA" id="ARBA00022801"/>
    </source>
</evidence>
<dbReference type="GO" id="GO:0000967">
    <property type="term" value="P:rRNA 5'-end processing"/>
    <property type="evidence" value="ECO:0007669"/>
    <property type="project" value="UniProtKB-UniRule"/>
</dbReference>
<dbReference type="HAMAP" id="MF_00651">
    <property type="entry name" value="Nuclease_YqgF"/>
    <property type="match status" value="1"/>
</dbReference>
<dbReference type="SMART" id="SM00732">
    <property type="entry name" value="YqgFc"/>
    <property type="match status" value="1"/>
</dbReference>
<dbReference type="RefSeq" id="WP_094362885.1">
    <property type="nucleotide sequence ID" value="NZ_NMVQ01000004.1"/>
</dbReference>
<dbReference type="Proteomes" id="UP000216311">
    <property type="component" value="Unassembled WGS sequence"/>
</dbReference>
<dbReference type="GO" id="GO:0004518">
    <property type="term" value="F:nuclease activity"/>
    <property type="evidence" value="ECO:0007669"/>
    <property type="project" value="UniProtKB-KW"/>
</dbReference>
<dbReference type="CDD" id="cd16964">
    <property type="entry name" value="YqgF"/>
    <property type="match status" value="1"/>
</dbReference>
<evidence type="ECO:0000313" key="7">
    <source>
        <dbReference type="EMBL" id="OYO24296.1"/>
    </source>
</evidence>
<name>A0A255HAH3_9ACTN</name>
<dbReference type="AlphaFoldDB" id="A0A255HAH3"/>
<dbReference type="EC" id="3.1.-.-" evidence="5"/>
<dbReference type="PANTHER" id="PTHR33317">
    <property type="entry name" value="POLYNUCLEOTIDYL TRANSFERASE, RIBONUCLEASE H-LIKE SUPERFAMILY PROTEIN"/>
    <property type="match status" value="1"/>
</dbReference>
<sequence length="158" mass="16833">MRRGVRLALDWGDARIGVAACDPAGTLAYPVETVPGNRHSLDRIVALVGEYEPFEVVVGLPRSLSGGEGPAAIRIRGHAAALAERLGEVQVRLLDERLTTVSAARTLAQRGRSARQQRAVIDQVAAVTILEQALEAERRTGLPPGELLGEQGERGDQG</sequence>
<evidence type="ECO:0000256" key="5">
    <source>
        <dbReference type="HAMAP-Rule" id="MF_00651"/>
    </source>
</evidence>
<reference evidence="7 8" key="1">
    <citation type="submission" date="2017-07" db="EMBL/GenBank/DDBJ databases">
        <title>Draft whole genome sequences of clinical Proprionibacteriaceae strains.</title>
        <authorList>
            <person name="Bernier A.-M."/>
            <person name="Bernard K."/>
            <person name="Domingo M.-C."/>
        </authorList>
    </citation>
    <scope>NUCLEOTIDE SEQUENCE [LARGE SCALE GENOMIC DNA]</scope>
    <source>
        <strain evidence="7 8">NML 130396</strain>
    </source>
</reference>
<evidence type="ECO:0000256" key="2">
    <source>
        <dbReference type="ARBA" id="ARBA00022517"/>
    </source>
</evidence>
<gene>
    <name evidence="7" type="ORF">CGZ93_04125</name>
</gene>
<comment type="similarity">
    <text evidence="5">Belongs to the YqgF HJR family.</text>
</comment>
<dbReference type="OrthoDB" id="9790539at2"/>
<dbReference type="Pfam" id="PF03652">
    <property type="entry name" value="RuvX"/>
    <property type="match status" value="1"/>
</dbReference>
<dbReference type="GO" id="GO:0005829">
    <property type="term" value="C:cytosol"/>
    <property type="evidence" value="ECO:0007669"/>
    <property type="project" value="TreeGrafter"/>
</dbReference>
<dbReference type="Gene3D" id="3.30.420.140">
    <property type="entry name" value="YqgF/RNase H-like domain"/>
    <property type="match status" value="1"/>
</dbReference>
<feature type="domain" description="YqgF/RNase H-like" evidence="6">
    <location>
        <begin position="4"/>
        <end position="103"/>
    </location>
</feature>
<dbReference type="EMBL" id="NMVQ01000004">
    <property type="protein sequence ID" value="OYO24296.1"/>
    <property type="molecule type" value="Genomic_DNA"/>
</dbReference>
<dbReference type="NCBIfam" id="TIGR00250">
    <property type="entry name" value="RNAse_H_YqgF"/>
    <property type="match status" value="1"/>
</dbReference>
<comment type="function">
    <text evidence="5">Could be a nuclease involved in processing of the 5'-end of pre-16S rRNA.</text>
</comment>
<keyword evidence="1 5" id="KW-0963">Cytoplasm</keyword>
<comment type="caution">
    <text evidence="7">The sequence shown here is derived from an EMBL/GenBank/DDBJ whole genome shotgun (WGS) entry which is preliminary data.</text>
</comment>
<evidence type="ECO:0000259" key="6">
    <source>
        <dbReference type="SMART" id="SM00732"/>
    </source>
</evidence>
<protein>
    <recommendedName>
        <fullName evidence="5">Putative pre-16S rRNA nuclease</fullName>
        <ecNumber evidence="5">3.1.-.-</ecNumber>
    </recommendedName>
</protein>
<accession>A0A255HAH3</accession>
<dbReference type="InterPro" id="IPR006641">
    <property type="entry name" value="YqgF/RNaseH-like_dom"/>
</dbReference>
<dbReference type="InterPro" id="IPR005227">
    <property type="entry name" value="YqgF"/>
</dbReference>
<keyword evidence="8" id="KW-1185">Reference proteome</keyword>
<comment type="subcellular location">
    <subcellularLocation>
        <location evidence="5">Cytoplasm</location>
    </subcellularLocation>
</comment>
<dbReference type="InterPro" id="IPR037027">
    <property type="entry name" value="YqgF/RNaseH-like_dom_sf"/>
</dbReference>